<reference evidence="2 3" key="1">
    <citation type="submission" date="2019-08" db="EMBL/GenBank/DDBJ databases">
        <authorList>
            <person name="Peeters C."/>
        </authorList>
    </citation>
    <scope>NUCLEOTIDE SEQUENCE [LARGE SCALE GENOMIC DNA]</scope>
    <source>
        <strain evidence="2 3">LMG 31011</strain>
    </source>
</reference>
<keyword evidence="3" id="KW-1185">Reference proteome</keyword>
<sequence>MSTRDRIENVMRCIKRSALAGLLFCLGAMGVSGAALAQSGAPKASGDVSILPIGPAVEAPRPDTAPGVHSYPLPTIVMRRTSDGKQCSFPAQDGAAVNFNASPYSCEDNVLSSFEVIGAHEGMIIDIEGSPRCDGSEAWASYVVSFAAGGGPTGAVATTSVVASMGVPLGTRLTDGAGNNVLIANGSRAVGEPLSTAVSCVKVTNLIPEGPYRIRNAYSGKCILNTTGPSHTAQCTDAVNQLFYVTFSQNRGVVSAAAPLDWARRESLRSIITDQYVVGVGQTTDLASVLGREESTGYLKTTTGRCASESDIPFQINTIECKYAVGATMQWTFEPVTKH</sequence>
<evidence type="ECO:0000313" key="3">
    <source>
        <dbReference type="Proteomes" id="UP000366819"/>
    </source>
</evidence>
<feature type="chain" id="PRO_5022756906" description="Secreted protein" evidence="1">
    <location>
        <begin position="38"/>
        <end position="339"/>
    </location>
</feature>
<proteinExistence type="predicted"/>
<dbReference type="Proteomes" id="UP000366819">
    <property type="component" value="Unassembled WGS sequence"/>
</dbReference>
<dbReference type="RefSeq" id="WP_150576771.1">
    <property type="nucleotide sequence ID" value="NZ_CABPSN010000004.1"/>
</dbReference>
<evidence type="ECO:0008006" key="4">
    <source>
        <dbReference type="Google" id="ProtNLM"/>
    </source>
</evidence>
<feature type="signal peptide" evidence="1">
    <location>
        <begin position="1"/>
        <end position="37"/>
    </location>
</feature>
<evidence type="ECO:0000313" key="2">
    <source>
        <dbReference type="EMBL" id="VVE23370.1"/>
    </source>
</evidence>
<protein>
    <recommendedName>
        <fullName evidence="4">Secreted protein</fullName>
    </recommendedName>
</protein>
<dbReference type="AlphaFoldDB" id="A0A5E4WIJ4"/>
<dbReference type="CDD" id="cd00161">
    <property type="entry name" value="beta-trefoil_Ricin-like"/>
    <property type="match status" value="1"/>
</dbReference>
<organism evidence="2 3">
    <name type="scientific">Pandoraea aquatica</name>
    <dbReference type="NCBI Taxonomy" id="2508290"/>
    <lineage>
        <taxon>Bacteria</taxon>
        <taxon>Pseudomonadati</taxon>
        <taxon>Pseudomonadota</taxon>
        <taxon>Betaproteobacteria</taxon>
        <taxon>Burkholderiales</taxon>
        <taxon>Burkholderiaceae</taxon>
        <taxon>Pandoraea</taxon>
    </lineage>
</organism>
<dbReference type="OrthoDB" id="8943645at2"/>
<keyword evidence="1" id="KW-0732">Signal</keyword>
<evidence type="ECO:0000256" key="1">
    <source>
        <dbReference type="SAM" id="SignalP"/>
    </source>
</evidence>
<dbReference type="EMBL" id="CABPSN010000004">
    <property type="protein sequence ID" value="VVE23370.1"/>
    <property type="molecule type" value="Genomic_DNA"/>
</dbReference>
<accession>A0A5E4WIJ4</accession>
<gene>
    <name evidence="2" type="ORF">PAQ31011_03278</name>
</gene>
<name>A0A5E4WIJ4_9BURK</name>